<dbReference type="PANTHER" id="PTHR43283">
    <property type="entry name" value="BETA-LACTAMASE-RELATED"/>
    <property type="match status" value="1"/>
</dbReference>
<evidence type="ECO:0000256" key="1">
    <source>
        <dbReference type="SAM" id="SignalP"/>
    </source>
</evidence>
<dbReference type="InterPro" id="IPR050789">
    <property type="entry name" value="Diverse_Enzym_Activities"/>
</dbReference>
<accession>A0A1G9SP06</accession>
<dbReference type="InterPro" id="IPR001466">
    <property type="entry name" value="Beta-lactam-related"/>
</dbReference>
<proteinExistence type="predicted"/>
<dbReference type="PANTHER" id="PTHR43283:SF3">
    <property type="entry name" value="BETA-LACTAMASE FAMILY PROTEIN (AFU_ORTHOLOGUE AFUA_5G07500)"/>
    <property type="match status" value="1"/>
</dbReference>
<dbReference type="OrthoDB" id="1522765at2"/>
<gene>
    <name evidence="3" type="ORF">SAMN04488090_3242</name>
</gene>
<feature type="domain" description="Beta-lactamase-related" evidence="2">
    <location>
        <begin position="53"/>
        <end position="408"/>
    </location>
</feature>
<protein>
    <submittedName>
        <fullName evidence="3">CubicO group peptidase, beta-lactamase class C family</fullName>
    </submittedName>
</protein>
<organism evidence="3 4">
    <name type="scientific">Siphonobacter aquaeclarae</name>
    <dbReference type="NCBI Taxonomy" id="563176"/>
    <lineage>
        <taxon>Bacteria</taxon>
        <taxon>Pseudomonadati</taxon>
        <taxon>Bacteroidota</taxon>
        <taxon>Cytophagia</taxon>
        <taxon>Cytophagales</taxon>
        <taxon>Cytophagaceae</taxon>
        <taxon>Siphonobacter</taxon>
    </lineage>
</organism>
<dbReference type="Gene3D" id="3.40.710.10">
    <property type="entry name" value="DD-peptidase/beta-lactamase superfamily"/>
    <property type="match status" value="1"/>
</dbReference>
<reference evidence="3 4" key="1">
    <citation type="submission" date="2016-10" db="EMBL/GenBank/DDBJ databases">
        <authorList>
            <person name="de Groot N.N."/>
        </authorList>
    </citation>
    <scope>NUCLEOTIDE SEQUENCE [LARGE SCALE GENOMIC DNA]</scope>
    <source>
        <strain evidence="3 4">DSM 21668</strain>
    </source>
</reference>
<dbReference type="Proteomes" id="UP000198901">
    <property type="component" value="Unassembled WGS sequence"/>
</dbReference>
<evidence type="ECO:0000313" key="4">
    <source>
        <dbReference type="Proteomes" id="UP000198901"/>
    </source>
</evidence>
<keyword evidence="1" id="KW-0732">Signal</keyword>
<sequence length="427" mass="47649">MTFRKVLLFLSVLVSAAGTGKSQTLNVQTRPQVFATARNPESLGFSAERFARIDALMQDHVRKKHMPGATMILVRKGQIVYYKSFGYRDVEAGEVLDKTAIFRIMSMSKAITSVAIMLLYEEGKLRLDDPVSRYIPSFRNPKVLAYFNAKDTTWSGIPAKREVTLRHLLTHTAGINYSHPLYKKAGIPDFFSIEPKQITQTMSAMGALPLLHEPGEKHTYGLNTDVLGAVVEIVSGMRFGEFLQKRIFEPLGMEDTGFYQPDSKKNRLMHLYSKRNQDAPLERHPDFAEENYPIAGAKTYESGGAGLTSTVLDYAKFLQMLINGGSFNGKQLLSRKTIDLMCVNQIGDLEIGAGNKFGLGFEIETARGNAQAPGSVGTLRWGGRNCSDYWFDPKEQILGVWTTQLLPNAIPGIEREFKQLAYQALVD</sequence>
<name>A0A1G9SP06_9BACT</name>
<dbReference type="RefSeq" id="WP_093204459.1">
    <property type="nucleotide sequence ID" value="NZ_FNGS01000006.1"/>
</dbReference>
<dbReference type="SUPFAM" id="SSF56601">
    <property type="entry name" value="beta-lactamase/transpeptidase-like"/>
    <property type="match status" value="1"/>
</dbReference>
<feature type="signal peptide" evidence="1">
    <location>
        <begin position="1"/>
        <end position="16"/>
    </location>
</feature>
<evidence type="ECO:0000313" key="3">
    <source>
        <dbReference type="EMBL" id="SDM37189.1"/>
    </source>
</evidence>
<dbReference type="AlphaFoldDB" id="A0A1G9SP06"/>
<dbReference type="InterPro" id="IPR012338">
    <property type="entry name" value="Beta-lactam/transpept-like"/>
</dbReference>
<feature type="chain" id="PRO_5011632722" evidence="1">
    <location>
        <begin position="17"/>
        <end position="427"/>
    </location>
</feature>
<dbReference type="STRING" id="563176.SAMN04488090_3242"/>
<evidence type="ECO:0000259" key="2">
    <source>
        <dbReference type="Pfam" id="PF00144"/>
    </source>
</evidence>
<dbReference type="Pfam" id="PF00144">
    <property type="entry name" value="Beta-lactamase"/>
    <property type="match status" value="1"/>
</dbReference>
<dbReference type="EMBL" id="FNGS01000006">
    <property type="protein sequence ID" value="SDM37189.1"/>
    <property type="molecule type" value="Genomic_DNA"/>
</dbReference>
<keyword evidence="4" id="KW-1185">Reference proteome</keyword>